<protein>
    <submittedName>
        <fullName evidence="1">Uncharacterized protein</fullName>
    </submittedName>
</protein>
<dbReference type="AlphaFoldDB" id="A0A3M0JMN7"/>
<sequence>MGRDGALPRRGKSIKKDLSVYKRLLRVHRDCRAVLMVLPRTVRLKVTSAWKPALISVPIAVTSMGHLGNAEVQLQLVKFDGLELFNKKA</sequence>
<reference evidence="1 2" key="1">
    <citation type="submission" date="2018-07" db="EMBL/GenBank/DDBJ databases">
        <title>A high quality draft genome assembly of the barn swallow (H. rustica rustica).</title>
        <authorList>
            <person name="Formenti G."/>
            <person name="Chiara M."/>
            <person name="Poveda L."/>
            <person name="Francoijs K.-J."/>
            <person name="Bonisoli-Alquati A."/>
            <person name="Canova L."/>
            <person name="Gianfranceschi L."/>
            <person name="Horner D.S."/>
            <person name="Saino N."/>
        </authorList>
    </citation>
    <scope>NUCLEOTIDE SEQUENCE [LARGE SCALE GENOMIC DNA]</scope>
    <source>
        <strain evidence="1">Chelidonia</strain>
        <tissue evidence="1">Blood</tissue>
    </source>
</reference>
<organism evidence="1 2">
    <name type="scientific">Hirundo rustica rustica</name>
    <dbReference type="NCBI Taxonomy" id="333673"/>
    <lineage>
        <taxon>Eukaryota</taxon>
        <taxon>Metazoa</taxon>
        <taxon>Chordata</taxon>
        <taxon>Craniata</taxon>
        <taxon>Vertebrata</taxon>
        <taxon>Euteleostomi</taxon>
        <taxon>Archelosauria</taxon>
        <taxon>Archosauria</taxon>
        <taxon>Dinosauria</taxon>
        <taxon>Saurischia</taxon>
        <taxon>Theropoda</taxon>
        <taxon>Coelurosauria</taxon>
        <taxon>Aves</taxon>
        <taxon>Neognathae</taxon>
        <taxon>Neoaves</taxon>
        <taxon>Telluraves</taxon>
        <taxon>Australaves</taxon>
        <taxon>Passeriformes</taxon>
        <taxon>Sylvioidea</taxon>
        <taxon>Hirundinidae</taxon>
        <taxon>Hirundo</taxon>
    </lineage>
</organism>
<evidence type="ECO:0000313" key="1">
    <source>
        <dbReference type="EMBL" id="RMC02226.1"/>
    </source>
</evidence>
<keyword evidence="2" id="KW-1185">Reference proteome</keyword>
<comment type="caution">
    <text evidence="1">The sequence shown here is derived from an EMBL/GenBank/DDBJ whole genome shotgun (WGS) entry which is preliminary data.</text>
</comment>
<evidence type="ECO:0000313" key="2">
    <source>
        <dbReference type="Proteomes" id="UP000269221"/>
    </source>
</evidence>
<accession>A0A3M0JMN7</accession>
<name>A0A3M0JMN7_HIRRU</name>
<dbReference type="Proteomes" id="UP000269221">
    <property type="component" value="Unassembled WGS sequence"/>
</dbReference>
<proteinExistence type="predicted"/>
<gene>
    <name evidence="1" type="ORF">DUI87_21393</name>
</gene>
<dbReference type="EMBL" id="QRBI01000134">
    <property type="protein sequence ID" value="RMC02226.1"/>
    <property type="molecule type" value="Genomic_DNA"/>
</dbReference>